<reference evidence="3" key="2">
    <citation type="journal article" date="2008" name="Bioinformatics">
        <title>Assembly reconciliation.</title>
        <authorList>
            <person name="Zimin A.V."/>
            <person name="Smith D.R."/>
            <person name="Sutton G."/>
            <person name="Yorke J.A."/>
        </authorList>
    </citation>
    <scope>NUCLEOTIDE SEQUENCE</scope>
    <source>
        <strain evidence="3">TSC#15081-1352.22</strain>
    </source>
</reference>
<feature type="coiled-coil region" evidence="1">
    <location>
        <begin position="950"/>
        <end position="977"/>
    </location>
</feature>
<feature type="compositionally biased region" description="Polar residues" evidence="2">
    <location>
        <begin position="673"/>
        <end position="686"/>
    </location>
</feature>
<dbReference type="EMBL" id="CH933815">
    <property type="protein sequence ID" value="KRG07549.1"/>
    <property type="molecule type" value="Genomic_DNA"/>
</dbReference>
<accession>B4L8Q0</accession>
<dbReference type="InParanoid" id="B4L8Q0"/>
<feature type="region of interest" description="Disordered" evidence="2">
    <location>
        <begin position="648"/>
        <end position="712"/>
    </location>
</feature>
<dbReference type="OrthoDB" id="206339at2759"/>
<dbReference type="EMBL" id="CH933815">
    <property type="protein sequence ID" value="KRG07553.1"/>
    <property type="molecule type" value="Genomic_DNA"/>
</dbReference>
<proteinExistence type="predicted"/>
<feature type="region of interest" description="Disordered" evidence="2">
    <location>
        <begin position="1306"/>
        <end position="1327"/>
    </location>
</feature>
<dbReference type="PANTHER" id="PTHR24216:SF65">
    <property type="entry name" value="PAXILLIN-LIKE PROTEIN 1"/>
    <property type="match status" value="1"/>
</dbReference>
<feature type="compositionally biased region" description="Pro residues" evidence="2">
    <location>
        <begin position="123"/>
        <end position="141"/>
    </location>
</feature>
<feature type="region of interest" description="Disordered" evidence="2">
    <location>
        <begin position="30"/>
        <end position="208"/>
    </location>
</feature>
<feature type="compositionally biased region" description="Pro residues" evidence="2">
    <location>
        <begin position="91"/>
        <end position="103"/>
    </location>
</feature>
<dbReference type="EMBL" id="CH933815">
    <property type="protein sequence ID" value="KRG07551.1"/>
    <property type="molecule type" value="Genomic_DNA"/>
</dbReference>
<dbReference type="HOGENOM" id="CLU_255012_0_0_1"/>
<sequence>MKPKQRPTAATAAAASSTVATVAGLSRLTSVRQRSKEEETRLKLRQTQPQLICERERKHEAARREREAQALQKRAVPLRRPIITPTAPKSKPTPKPPPKPPAKPMMKSTPTMKQTPKSILKPTPKPAQKPTPKPTQKPTPAPRLTATVLRSTPKPSYDKGKQKAPGVRSQTGTQLHTQAAGDANVAIGQHAGSGSDMDSDSEDEETTKLRRQLKNFSQLSQLEFEREFRQWLAQEGIENRMHTHLRMELINSFNSSSLGKLLTRVSTTSVQVSQQQNFLLLSPLGLALHTLVAEFLYEQNCHYTLTVYSSEMPHRHALPDFENSVRFRFSEQERQQLLSAVLGETQREPQPQLDLEQTVHKTYDITHQSLLSALVQSLIGARRMVVQQVSESTMTPTAGQSEEGTQTDPVACFSSSPDVDTTGLYQAEELIVAADGRTVFMGQGISQSLIGVDEQLSELMRFIDALCKSCAPPIEVISRKAFDQLLKKEMLERQRLQGMGKVLGAGEMAVELPEPQQPEQEELEAEEDKNTVESPVGPIQLPADLPSVPKLPHLHVEQVGSLATVQQILQKYQQQTPQDSSTHDCMHSKLDRLGVMVGELASCVQSLSNVLNLAMEQEYTVGMRKGFQQGYREGFSHGHYMGVQEGMKWQRQQRLKDRSSQTKKPPPPRRVHTSVTQTASAQQRHAATSPRRRTQRGSRDVASQTAPCPPETAVASRSYEQWIYEMLHSRSGLIFLERVELSLNKALEQQKHRLDELFEVKMRHHAELMRLSRRQNSWRTLCRHVERDSQSTEARELVQKIFRLLARYEAHHRLIAEKIQQTELAAEQTARIQPVWTDEEANEGNTEYSRPATSTTSAHPAPATGPVSAPPLHNLPDLSVDNTAASAAPTVPTAPGASPAPGAPPALAASTSSEPVSPPAHPEKAVQNNVATNACSKSRSHTADARPQDMSSFNEALLSAKNRMLQLEQESDLLEQSFLDYLDRARVQKQKINIRASCASERQQIHRTLENFREWQRRIRCDDVNLTAALPSAPSPITSSSEVDQESYQFTNAIAVARRKLFSELQSTSGTATGTMTSAAPASILSPELDLEAPALAIERTAIATQVQNETQHLMSRVEATLARVCKPGSLQLLTAEAQLGKALGTDLASSSSSSSSSTLTSLADADANRGDEPVTPPARRKLQRSMARLHQLFGAQVVAQSPAKFDDLPMANVKTVTRPWSAPTSILNARCPATALAHRPHTAPSCRTELSTATTAGSNLMGLLDAISDVGNTTTNSSSLASSLDTPPIAMREVYAQLVSSVSSASHASSSTPPSHSPEFWRRMNL</sequence>
<keyword evidence="11" id="KW-1185">Reference proteome</keyword>
<dbReference type="GO" id="GO:0061823">
    <property type="term" value="C:ring centriole"/>
    <property type="evidence" value="ECO:0007669"/>
    <property type="project" value="EnsemblMetazoa"/>
</dbReference>
<reference evidence="3 11" key="1">
    <citation type="journal article" date="2007" name="Nature">
        <title>Evolution of genes and genomes on the Drosophila phylogeny.</title>
        <authorList>
            <consortium name="Drosophila 12 Genomes Consortium"/>
            <person name="Clark A.G."/>
            <person name="Eisen M.B."/>
            <person name="Smith D.R."/>
            <person name="Bergman C.M."/>
            <person name="Oliver B."/>
            <person name="Markow T.A."/>
            <person name="Kaufman T.C."/>
            <person name="Kellis M."/>
            <person name="Gelbart W."/>
            <person name="Iyer V.N."/>
            <person name="Pollard D.A."/>
            <person name="Sackton T.B."/>
            <person name="Larracuente A.M."/>
            <person name="Singh N.D."/>
            <person name="Abad J.P."/>
            <person name="Abt D.N."/>
            <person name="Adryan B."/>
            <person name="Aguade M."/>
            <person name="Akashi H."/>
            <person name="Anderson W.W."/>
            <person name="Aquadro C.F."/>
            <person name="Ardell D.H."/>
            <person name="Arguello R."/>
            <person name="Artieri C.G."/>
            <person name="Barbash D.A."/>
            <person name="Barker D."/>
            <person name="Barsanti P."/>
            <person name="Batterham P."/>
            <person name="Batzoglou S."/>
            <person name="Begun D."/>
            <person name="Bhutkar A."/>
            <person name="Blanco E."/>
            <person name="Bosak S.A."/>
            <person name="Bradley R.K."/>
            <person name="Brand A.D."/>
            <person name="Brent M.R."/>
            <person name="Brooks A.N."/>
            <person name="Brown R.H."/>
            <person name="Butlin R.K."/>
            <person name="Caggese C."/>
            <person name="Calvi B.R."/>
            <person name="Bernardo de Carvalho A."/>
            <person name="Caspi A."/>
            <person name="Castrezana S."/>
            <person name="Celniker S.E."/>
            <person name="Chang J.L."/>
            <person name="Chapple C."/>
            <person name="Chatterji S."/>
            <person name="Chinwalla A."/>
            <person name="Civetta A."/>
            <person name="Clifton S.W."/>
            <person name="Comeron J.M."/>
            <person name="Costello J.C."/>
            <person name="Coyne J.A."/>
            <person name="Daub J."/>
            <person name="David R.G."/>
            <person name="Delcher A.L."/>
            <person name="Delehaunty K."/>
            <person name="Do C.B."/>
            <person name="Ebling H."/>
            <person name="Edwards K."/>
            <person name="Eickbush T."/>
            <person name="Evans J.D."/>
            <person name="Filipski A."/>
            <person name="Findeiss S."/>
            <person name="Freyhult E."/>
            <person name="Fulton L."/>
            <person name="Fulton R."/>
            <person name="Garcia A.C."/>
            <person name="Gardiner A."/>
            <person name="Garfield D.A."/>
            <person name="Garvin B.E."/>
            <person name="Gibson G."/>
            <person name="Gilbert D."/>
            <person name="Gnerre S."/>
            <person name="Godfrey J."/>
            <person name="Good R."/>
            <person name="Gotea V."/>
            <person name="Gravely B."/>
            <person name="Greenberg A.J."/>
            <person name="Griffiths-Jones S."/>
            <person name="Gross S."/>
            <person name="Guigo R."/>
            <person name="Gustafson E.A."/>
            <person name="Haerty W."/>
            <person name="Hahn M.W."/>
            <person name="Halligan D.L."/>
            <person name="Halpern A.L."/>
            <person name="Halter G.M."/>
            <person name="Han M.V."/>
            <person name="Heger A."/>
            <person name="Hillier L."/>
            <person name="Hinrichs A.S."/>
            <person name="Holmes I."/>
            <person name="Hoskins R.A."/>
            <person name="Hubisz M.J."/>
            <person name="Hultmark D."/>
            <person name="Huntley M.A."/>
            <person name="Jaffe D.B."/>
            <person name="Jagadeeshan S."/>
            <person name="Jeck W.R."/>
            <person name="Johnson J."/>
            <person name="Jones C.D."/>
            <person name="Jordan W.C."/>
            <person name="Karpen G.H."/>
            <person name="Kataoka E."/>
            <person name="Keightley P.D."/>
            <person name="Kheradpour P."/>
            <person name="Kirkness E.F."/>
            <person name="Koerich L.B."/>
            <person name="Kristiansen K."/>
            <person name="Kudrna D."/>
            <person name="Kulathinal R.J."/>
            <person name="Kumar S."/>
            <person name="Kwok R."/>
            <person name="Lander E."/>
            <person name="Langley C.H."/>
            <person name="Lapoint R."/>
            <person name="Lazzaro B.P."/>
            <person name="Lee S.J."/>
            <person name="Levesque L."/>
            <person name="Li R."/>
            <person name="Lin C.F."/>
            <person name="Lin M.F."/>
            <person name="Lindblad-Toh K."/>
            <person name="Llopart A."/>
            <person name="Long M."/>
            <person name="Low L."/>
            <person name="Lozovsky E."/>
            <person name="Lu J."/>
            <person name="Luo M."/>
            <person name="Machado C.A."/>
            <person name="Makalowski W."/>
            <person name="Marzo M."/>
            <person name="Matsuda M."/>
            <person name="Matzkin L."/>
            <person name="McAllister B."/>
            <person name="McBride C.S."/>
            <person name="McKernan B."/>
            <person name="McKernan K."/>
            <person name="Mendez-Lago M."/>
            <person name="Minx P."/>
            <person name="Mollenhauer M.U."/>
            <person name="Montooth K."/>
            <person name="Mount S.M."/>
            <person name="Mu X."/>
            <person name="Myers E."/>
            <person name="Negre B."/>
            <person name="Newfeld S."/>
            <person name="Nielsen R."/>
            <person name="Noor M.A."/>
            <person name="O'Grady P."/>
            <person name="Pachter L."/>
            <person name="Papaceit M."/>
            <person name="Parisi M.J."/>
            <person name="Parisi M."/>
            <person name="Parts L."/>
            <person name="Pedersen J.S."/>
            <person name="Pesole G."/>
            <person name="Phillippy A.M."/>
            <person name="Ponting C.P."/>
            <person name="Pop M."/>
            <person name="Porcelli D."/>
            <person name="Powell J.R."/>
            <person name="Prohaska S."/>
            <person name="Pruitt K."/>
            <person name="Puig M."/>
            <person name="Quesneville H."/>
            <person name="Ram K.R."/>
            <person name="Rand D."/>
            <person name="Rasmussen M.D."/>
            <person name="Reed L.K."/>
            <person name="Reenan R."/>
            <person name="Reily A."/>
            <person name="Remington K.A."/>
            <person name="Rieger T.T."/>
            <person name="Ritchie M.G."/>
            <person name="Robin C."/>
            <person name="Rogers Y.H."/>
            <person name="Rohde C."/>
            <person name="Rozas J."/>
            <person name="Rubenfield M.J."/>
            <person name="Ruiz A."/>
            <person name="Russo S."/>
            <person name="Salzberg S.L."/>
            <person name="Sanchez-Gracia A."/>
            <person name="Saranga D.J."/>
            <person name="Sato H."/>
            <person name="Schaeffer S.W."/>
            <person name="Schatz M.C."/>
            <person name="Schlenke T."/>
            <person name="Schwartz R."/>
            <person name="Segarra C."/>
            <person name="Singh R.S."/>
            <person name="Sirot L."/>
            <person name="Sirota M."/>
            <person name="Sisneros N.B."/>
            <person name="Smith C.D."/>
            <person name="Smith T.F."/>
            <person name="Spieth J."/>
            <person name="Stage D.E."/>
            <person name="Stark A."/>
            <person name="Stephan W."/>
            <person name="Strausberg R.L."/>
            <person name="Strempel S."/>
            <person name="Sturgill D."/>
            <person name="Sutton G."/>
            <person name="Sutton G.G."/>
            <person name="Tao W."/>
            <person name="Teichmann S."/>
            <person name="Tobari Y.N."/>
            <person name="Tomimura Y."/>
            <person name="Tsolas J.M."/>
            <person name="Valente V.L."/>
            <person name="Venter E."/>
            <person name="Venter J.C."/>
            <person name="Vicario S."/>
            <person name="Vieira F.G."/>
            <person name="Vilella A.J."/>
            <person name="Villasante A."/>
            <person name="Walenz B."/>
            <person name="Wang J."/>
            <person name="Wasserman M."/>
            <person name="Watts T."/>
            <person name="Wilson D."/>
            <person name="Wilson R.K."/>
            <person name="Wing R.A."/>
            <person name="Wolfner M.F."/>
            <person name="Wong A."/>
            <person name="Wong G.K."/>
            <person name="Wu C.I."/>
            <person name="Wu G."/>
            <person name="Yamamoto D."/>
            <person name="Yang H.P."/>
            <person name="Yang S.P."/>
            <person name="Yorke J.A."/>
            <person name="Yoshida K."/>
            <person name="Zdobnov E."/>
            <person name="Zhang P."/>
            <person name="Zhang Y."/>
            <person name="Zimin A.V."/>
            <person name="Baldwin J."/>
            <person name="Abdouelleil A."/>
            <person name="Abdulkadir J."/>
            <person name="Abebe A."/>
            <person name="Abera B."/>
            <person name="Abreu J."/>
            <person name="Acer S.C."/>
            <person name="Aftuck L."/>
            <person name="Alexander A."/>
            <person name="An P."/>
            <person name="Anderson E."/>
            <person name="Anderson S."/>
            <person name="Arachi H."/>
            <person name="Azer M."/>
            <person name="Bachantsang P."/>
            <person name="Barry A."/>
            <person name="Bayul T."/>
            <person name="Berlin A."/>
            <person name="Bessette D."/>
            <person name="Bloom T."/>
            <person name="Blye J."/>
            <person name="Boguslavskiy L."/>
            <person name="Bonnet C."/>
            <person name="Boukhgalter B."/>
            <person name="Bourzgui I."/>
            <person name="Brown A."/>
            <person name="Cahill P."/>
            <person name="Channer S."/>
            <person name="Cheshatsang Y."/>
            <person name="Chuda L."/>
            <person name="Citroen M."/>
            <person name="Collymore A."/>
            <person name="Cooke P."/>
            <person name="Costello M."/>
            <person name="D'Aco K."/>
            <person name="Daza R."/>
            <person name="De Haan G."/>
            <person name="DeGray S."/>
            <person name="DeMaso C."/>
            <person name="Dhargay N."/>
            <person name="Dooley K."/>
            <person name="Dooley E."/>
            <person name="Doricent M."/>
            <person name="Dorje P."/>
            <person name="Dorjee K."/>
            <person name="Dupes A."/>
            <person name="Elong R."/>
            <person name="Falk J."/>
            <person name="Farina A."/>
            <person name="Faro S."/>
            <person name="Ferguson D."/>
            <person name="Fisher S."/>
            <person name="Foley C.D."/>
            <person name="Franke A."/>
            <person name="Friedrich D."/>
            <person name="Gadbois L."/>
            <person name="Gearin G."/>
            <person name="Gearin C.R."/>
            <person name="Giannoukos G."/>
            <person name="Goode T."/>
            <person name="Graham J."/>
            <person name="Grandbois E."/>
            <person name="Grewal S."/>
            <person name="Gyaltsen K."/>
            <person name="Hafez N."/>
            <person name="Hagos B."/>
            <person name="Hall J."/>
            <person name="Henson C."/>
            <person name="Hollinger A."/>
            <person name="Honan T."/>
            <person name="Huard M.D."/>
            <person name="Hughes L."/>
            <person name="Hurhula B."/>
            <person name="Husby M.E."/>
            <person name="Kamat A."/>
            <person name="Kanga B."/>
            <person name="Kashin S."/>
            <person name="Khazanovich D."/>
            <person name="Kisner P."/>
            <person name="Lance K."/>
            <person name="Lara M."/>
            <person name="Lee W."/>
            <person name="Lennon N."/>
            <person name="Letendre F."/>
            <person name="LeVine R."/>
            <person name="Lipovsky A."/>
            <person name="Liu X."/>
            <person name="Liu J."/>
            <person name="Liu S."/>
            <person name="Lokyitsang T."/>
            <person name="Lokyitsang Y."/>
            <person name="Lubonja R."/>
            <person name="Lui A."/>
            <person name="MacDonald P."/>
            <person name="Magnisalis V."/>
            <person name="Maru K."/>
            <person name="Matthews C."/>
            <person name="McCusker W."/>
            <person name="McDonough S."/>
            <person name="Mehta T."/>
            <person name="Meldrim J."/>
            <person name="Meneus L."/>
            <person name="Mihai O."/>
            <person name="Mihalev A."/>
            <person name="Mihova T."/>
            <person name="Mittelman R."/>
            <person name="Mlenga V."/>
            <person name="Montmayeur A."/>
            <person name="Mulrain L."/>
            <person name="Navidi A."/>
            <person name="Naylor J."/>
            <person name="Negash T."/>
            <person name="Nguyen T."/>
            <person name="Nguyen N."/>
            <person name="Nicol R."/>
            <person name="Norbu C."/>
            <person name="Norbu N."/>
            <person name="Novod N."/>
            <person name="O'Neill B."/>
            <person name="Osman S."/>
            <person name="Markiewicz E."/>
            <person name="Oyono O.L."/>
            <person name="Patti C."/>
            <person name="Phunkhang P."/>
            <person name="Pierre F."/>
            <person name="Priest M."/>
            <person name="Raghuraman S."/>
            <person name="Rege F."/>
            <person name="Reyes R."/>
            <person name="Rise C."/>
            <person name="Rogov P."/>
            <person name="Ross K."/>
            <person name="Ryan E."/>
            <person name="Settipalli S."/>
            <person name="Shea T."/>
            <person name="Sherpa N."/>
            <person name="Shi L."/>
            <person name="Shih D."/>
            <person name="Sparrow T."/>
            <person name="Spaulding J."/>
            <person name="Stalker J."/>
            <person name="Stange-Thomann N."/>
            <person name="Stavropoulos S."/>
            <person name="Stone C."/>
            <person name="Strader C."/>
            <person name="Tesfaye S."/>
            <person name="Thomson T."/>
            <person name="Thoulutsang Y."/>
            <person name="Thoulutsang D."/>
            <person name="Topham K."/>
            <person name="Topping I."/>
            <person name="Tsamla T."/>
            <person name="Vassiliev H."/>
            <person name="Vo A."/>
            <person name="Wangchuk T."/>
            <person name="Wangdi T."/>
            <person name="Weiand M."/>
            <person name="Wilkinson J."/>
            <person name="Wilson A."/>
            <person name="Yadav S."/>
            <person name="Young G."/>
            <person name="Yu Q."/>
            <person name="Zembek L."/>
            <person name="Zhong D."/>
            <person name="Zimmer A."/>
            <person name="Zwirko Z."/>
            <person name="Jaffe D.B."/>
            <person name="Alvarez P."/>
            <person name="Brockman W."/>
            <person name="Butler J."/>
            <person name="Chin C."/>
            <person name="Gnerre S."/>
            <person name="Grabherr M."/>
            <person name="Kleber M."/>
            <person name="Mauceli E."/>
            <person name="MacCallum I."/>
        </authorList>
    </citation>
    <scope>NUCLEOTIDE SEQUENCE [LARGE SCALE GENOMIC DNA]</scope>
    <source>
        <strain evidence="3">TSC#15081-1352.22</strain>
        <strain evidence="11">Tucson 15081-1352.22</strain>
    </source>
</reference>
<dbReference type="GO" id="GO:1905515">
    <property type="term" value="P:non-motile cilium assembly"/>
    <property type="evidence" value="ECO:0007669"/>
    <property type="project" value="EnsemblMetazoa"/>
</dbReference>
<feature type="compositionally biased region" description="Low complexity" evidence="2">
    <location>
        <begin position="1147"/>
        <end position="1166"/>
    </location>
</feature>
<feature type="compositionally biased region" description="Low complexity" evidence="2">
    <location>
        <begin position="1306"/>
        <end position="1315"/>
    </location>
</feature>
<dbReference type="EMBL" id="CH933815">
    <property type="protein sequence ID" value="KRG07548.1"/>
    <property type="molecule type" value="Genomic_DNA"/>
</dbReference>
<protein>
    <submittedName>
        <fullName evidence="3">Uncharacterized protein, isoform A</fullName>
    </submittedName>
    <submittedName>
        <fullName evidence="4">Uncharacterized protein, isoform B</fullName>
    </submittedName>
    <submittedName>
        <fullName evidence="5">Uncharacterized protein, isoform C</fullName>
    </submittedName>
    <submittedName>
        <fullName evidence="6">Uncharacterized protein, isoform D</fullName>
    </submittedName>
    <submittedName>
        <fullName evidence="7">Uncharacterized protein, isoform E</fullName>
    </submittedName>
    <submittedName>
        <fullName evidence="8">Uncharacterized protein, isoform F</fullName>
    </submittedName>
    <submittedName>
        <fullName evidence="9">Uncharacterized protein, isoform G</fullName>
    </submittedName>
    <submittedName>
        <fullName evidence="10">Uncharacterized protein, isoform H</fullName>
    </submittedName>
</protein>
<feature type="compositionally biased region" description="Low complexity" evidence="2">
    <location>
        <begin position="104"/>
        <end position="122"/>
    </location>
</feature>
<keyword evidence="1" id="KW-0175">Coiled coil</keyword>
<evidence type="ECO:0000313" key="5">
    <source>
        <dbReference type="EMBL" id="KRG07548.1"/>
    </source>
</evidence>
<evidence type="ECO:0000313" key="11">
    <source>
        <dbReference type="Proteomes" id="UP000009192"/>
    </source>
</evidence>
<dbReference type="EMBL" id="CH933815">
    <property type="protein sequence ID" value="KRG07552.1"/>
    <property type="molecule type" value="Genomic_DNA"/>
</dbReference>
<evidence type="ECO:0000313" key="6">
    <source>
        <dbReference type="EMBL" id="KRG07549.1"/>
    </source>
</evidence>
<evidence type="ECO:0000313" key="4">
    <source>
        <dbReference type="EMBL" id="KRG07547.1"/>
    </source>
</evidence>
<dbReference type="EMBL" id="CH933815">
    <property type="protein sequence ID" value="KRG07547.1"/>
    <property type="molecule type" value="Genomic_DNA"/>
</dbReference>
<dbReference type="FunCoup" id="B4L8Q0">
    <property type="interactions" value="59"/>
</dbReference>
<dbReference type="GO" id="GO:0007626">
    <property type="term" value="P:locomotory behavior"/>
    <property type="evidence" value="ECO:0007669"/>
    <property type="project" value="EnsemblMetazoa"/>
</dbReference>
<evidence type="ECO:0000313" key="3">
    <source>
        <dbReference type="EMBL" id="EDW08025.1"/>
    </source>
</evidence>
<feature type="region of interest" description="Disordered" evidence="2">
    <location>
        <begin position="833"/>
        <end position="928"/>
    </location>
</feature>
<dbReference type="GO" id="GO:0120316">
    <property type="term" value="P:sperm flagellum assembly"/>
    <property type="evidence" value="ECO:0007669"/>
    <property type="project" value="EnsemblMetazoa"/>
</dbReference>
<reference evidence="3" key="3">
    <citation type="submission" date="2015-11" db="EMBL/GenBank/DDBJ databases">
        <authorList>
            <consortium name="FlyBase"/>
        </authorList>
    </citation>
    <scope>NUCLEOTIDE SEQUENCE</scope>
    <source>
        <strain evidence="3">TSC#15081-1352.22</strain>
    </source>
</reference>
<evidence type="ECO:0000313" key="7">
    <source>
        <dbReference type="EMBL" id="KRG07550.1"/>
    </source>
</evidence>
<evidence type="ECO:0000256" key="1">
    <source>
        <dbReference type="SAM" id="Coils"/>
    </source>
</evidence>
<evidence type="ECO:0000313" key="10">
    <source>
        <dbReference type="EMBL" id="KRG07553.1"/>
    </source>
</evidence>
<dbReference type="OMA" id="VQMAHSH"/>
<evidence type="ECO:0000256" key="2">
    <source>
        <dbReference type="SAM" id="MobiDB-lite"/>
    </source>
</evidence>
<dbReference type="GO" id="GO:0007605">
    <property type="term" value="P:sensory perception of sound"/>
    <property type="evidence" value="ECO:0007669"/>
    <property type="project" value="EnsemblMetazoa"/>
</dbReference>
<feature type="compositionally biased region" description="Basic and acidic residues" evidence="2">
    <location>
        <begin position="53"/>
        <end position="68"/>
    </location>
</feature>
<evidence type="ECO:0000313" key="8">
    <source>
        <dbReference type="EMBL" id="KRG07551.1"/>
    </source>
</evidence>
<dbReference type="GO" id="GO:0036064">
    <property type="term" value="C:ciliary basal body"/>
    <property type="evidence" value="ECO:0007669"/>
    <property type="project" value="EnsemblMetazoa"/>
</dbReference>
<dbReference type="KEGG" id="dmo:Dmoj_GI14452"/>
<dbReference type="eggNOG" id="ENOG502SE10">
    <property type="taxonomic scope" value="Eukaryota"/>
</dbReference>
<dbReference type="GO" id="GO:0061822">
    <property type="term" value="C:ciliary cap"/>
    <property type="evidence" value="ECO:0007669"/>
    <property type="project" value="EnsemblMetazoa"/>
</dbReference>
<name>B4L8Q0_DROMO</name>
<dbReference type="PANTHER" id="PTHR24216">
    <property type="entry name" value="PAXILLIN-RELATED"/>
    <property type="match status" value="1"/>
</dbReference>
<dbReference type="EMBL" id="CH933815">
    <property type="protein sequence ID" value="KRG07550.1"/>
    <property type="molecule type" value="Genomic_DNA"/>
</dbReference>
<feature type="region of interest" description="Disordered" evidence="2">
    <location>
        <begin position="1147"/>
        <end position="1183"/>
    </location>
</feature>
<evidence type="ECO:0000313" key="9">
    <source>
        <dbReference type="EMBL" id="KRG07552.1"/>
    </source>
</evidence>
<dbReference type="Proteomes" id="UP000009192">
    <property type="component" value="Unassembled WGS sequence"/>
</dbReference>
<dbReference type="GO" id="GO:0035869">
    <property type="term" value="C:ciliary transition zone"/>
    <property type="evidence" value="ECO:0007669"/>
    <property type="project" value="EnsemblMetazoa"/>
</dbReference>
<organism evidence="3 11">
    <name type="scientific">Drosophila mojavensis</name>
    <name type="common">Fruit fly</name>
    <dbReference type="NCBI Taxonomy" id="7230"/>
    <lineage>
        <taxon>Eukaryota</taxon>
        <taxon>Metazoa</taxon>
        <taxon>Ecdysozoa</taxon>
        <taxon>Arthropoda</taxon>
        <taxon>Hexapoda</taxon>
        <taxon>Insecta</taxon>
        <taxon>Pterygota</taxon>
        <taxon>Neoptera</taxon>
        <taxon>Endopterygota</taxon>
        <taxon>Diptera</taxon>
        <taxon>Brachycera</taxon>
        <taxon>Muscomorpha</taxon>
        <taxon>Ephydroidea</taxon>
        <taxon>Drosophilidae</taxon>
        <taxon>Drosophila</taxon>
    </lineage>
</organism>
<dbReference type="GO" id="GO:0005814">
    <property type="term" value="C:centriole"/>
    <property type="evidence" value="ECO:0007669"/>
    <property type="project" value="EnsemblMetazoa"/>
</dbReference>
<gene>
    <name evidence="3" type="primary">Dmoj\GI14452</name>
    <name evidence="3" type="ORF">Dmoj_GI14452</name>
</gene>
<feature type="region of interest" description="Disordered" evidence="2">
    <location>
        <begin position="512"/>
        <end position="537"/>
    </location>
</feature>
<feature type="compositionally biased region" description="Low complexity" evidence="2">
    <location>
        <begin position="851"/>
        <end position="866"/>
    </location>
</feature>
<feature type="compositionally biased region" description="Low complexity" evidence="2">
    <location>
        <begin position="883"/>
        <end position="913"/>
    </location>
</feature>
<feature type="compositionally biased region" description="Polar residues" evidence="2">
    <location>
        <begin position="168"/>
        <end position="177"/>
    </location>
</feature>
<dbReference type="EMBL" id="CH933815">
    <property type="protein sequence ID" value="EDW08025.1"/>
    <property type="molecule type" value="Genomic_DNA"/>
</dbReference>